<feature type="signal peptide" evidence="1">
    <location>
        <begin position="1"/>
        <end position="17"/>
    </location>
</feature>
<dbReference type="Proteomes" id="UP000192758">
    <property type="component" value="Unassembled WGS sequence"/>
</dbReference>
<keyword evidence="3" id="KW-1185">Reference proteome</keyword>
<keyword evidence="1" id="KW-0732">Signal</keyword>
<evidence type="ECO:0000313" key="2">
    <source>
        <dbReference type="EMBL" id="OQS53466.1"/>
    </source>
</evidence>
<name>A0A1W0E2J5_9MICR</name>
<dbReference type="EMBL" id="MNPJ01000032">
    <property type="protein sequence ID" value="OQS53466.1"/>
    <property type="molecule type" value="Genomic_DNA"/>
</dbReference>
<gene>
    <name evidence="2" type="ORF">EHP00_634</name>
</gene>
<evidence type="ECO:0000256" key="1">
    <source>
        <dbReference type="SAM" id="SignalP"/>
    </source>
</evidence>
<protein>
    <submittedName>
        <fullName evidence="2">Uncharacterized protein</fullName>
    </submittedName>
</protein>
<proteinExistence type="predicted"/>
<evidence type="ECO:0000313" key="3">
    <source>
        <dbReference type="Proteomes" id="UP000192758"/>
    </source>
</evidence>
<feature type="chain" id="PRO_5013252423" evidence="1">
    <location>
        <begin position="18"/>
        <end position="313"/>
    </location>
</feature>
<organism evidence="2 3">
    <name type="scientific">Ecytonucleospora hepatopenaei</name>
    <dbReference type="NCBI Taxonomy" id="646526"/>
    <lineage>
        <taxon>Eukaryota</taxon>
        <taxon>Fungi</taxon>
        <taxon>Fungi incertae sedis</taxon>
        <taxon>Microsporidia</taxon>
        <taxon>Enterocytozoonidae</taxon>
        <taxon>Ecytonucleospora</taxon>
    </lineage>
</organism>
<accession>A0A1W0E2J5</accession>
<dbReference type="AlphaFoldDB" id="A0A1W0E2J5"/>
<dbReference type="VEuPathDB" id="MicrosporidiaDB:EHP00_634"/>
<comment type="caution">
    <text evidence="2">The sequence shown here is derived from an EMBL/GenBank/DDBJ whole genome shotgun (WGS) entry which is preliminary data.</text>
</comment>
<sequence>MLILFTLLIGFLKATVSEKEKEDNAPDILFKCFEQNHLEEFKRKNDKLVEQFNVESKREYFFDETEISIDLKQQPQHIVENAMEMSQVMCKESKTHFIMYFIPKPWINIVSDILQDKQLPVTIKNEIEKMLNLPDTKRSSKIFLKDFAINYPIFLNLFKEDEENVVYKLAKKFEENKQTYDTCCKKINGIKDECLNNTFLRAFVVIYLYVRPLIAFLLSKTKKCQRCEIRYMGILHSPKDLYKISKEMLMCDKDECKENKTLIMFVHYLAGLFKMTKKHEKYGEDIKSFEDDFFVFEQEKEKVVEYLEQLASV</sequence>
<reference evidence="2 3" key="1">
    <citation type="journal article" date="2017" name="Environ. Microbiol.">
        <title>Decay of the glycolytic pathway and adaptation to intranuclear parasitism within Enterocytozoonidae microsporidia.</title>
        <authorList>
            <person name="Wiredu Boakye D."/>
            <person name="Jaroenlak P."/>
            <person name="Prachumwat A."/>
            <person name="Williams T.A."/>
            <person name="Bateman K.S."/>
            <person name="Itsathitphaisarn O."/>
            <person name="Sritunyalucksana K."/>
            <person name="Paszkiewicz K.H."/>
            <person name="Moore K.A."/>
            <person name="Stentiford G.D."/>
            <person name="Williams B.A."/>
        </authorList>
    </citation>
    <scope>NUCLEOTIDE SEQUENCE [LARGE SCALE GENOMIC DNA]</scope>
    <source>
        <strain evidence="2 3">TH1</strain>
    </source>
</reference>